<feature type="chain" id="PRO_5013073197" evidence="1">
    <location>
        <begin position="36"/>
        <end position="78"/>
    </location>
</feature>
<feature type="signal peptide" evidence="1">
    <location>
        <begin position="1"/>
        <end position="35"/>
    </location>
</feature>
<evidence type="ECO:0000313" key="3">
    <source>
        <dbReference type="Proteomes" id="UP000193218"/>
    </source>
</evidence>
<evidence type="ECO:0000256" key="1">
    <source>
        <dbReference type="SAM" id="SignalP"/>
    </source>
</evidence>
<sequence>MTSPPALMRSCSALDHGILILTVLLLLTFAPLAHGMNPLWTSYYCRQQCQTAFTMCIAMAGECLASLRRNRGWNRRNL</sequence>
<keyword evidence="3" id="KW-1185">Reference proteome</keyword>
<dbReference type="AlphaFoldDB" id="A0A1Y1UD55"/>
<evidence type="ECO:0000313" key="2">
    <source>
        <dbReference type="EMBL" id="ORX35456.1"/>
    </source>
</evidence>
<name>A0A1Y1UD55_9TREE</name>
<dbReference type="Proteomes" id="UP000193218">
    <property type="component" value="Unassembled WGS sequence"/>
</dbReference>
<dbReference type="EMBL" id="NBSH01000011">
    <property type="protein sequence ID" value="ORX35456.1"/>
    <property type="molecule type" value="Genomic_DNA"/>
</dbReference>
<reference evidence="2 3" key="1">
    <citation type="submission" date="2017-03" db="EMBL/GenBank/DDBJ databases">
        <title>Widespread Adenine N6-methylation of Active Genes in Fungi.</title>
        <authorList>
            <consortium name="DOE Joint Genome Institute"/>
            <person name="Mondo S.J."/>
            <person name="Dannebaum R.O."/>
            <person name="Kuo R.C."/>
            <person name="Louie K.B."/>
            <person name="Bewick A.J."/>
            <person name="Labutti K."/>
            <person name="Haridas S."/>
            <person name="Kuo A."/>
            <person name="Salamov A."/>
            <person name="Ahrendt S.R."/>
            <person name="Lau R."/>
            <person name="Bowen B.P."/>
            <person name="Lipzen A."/>
            <person name="Sullivan W."/>
            <person name="Andreopoulos W.B."/>
            <person name="Clum A."/>
            <person name="Lindquist E."/>
            <person name="Daum C."/>
            <person name="Northen T.R."/>
            <person name="Ramamoorthy G."/>
            <person name="Schmitz R.J."/>
            <person name="Gryganskyi A."/>
            <person name="Culley D."/>
            <person name="Magnuson J."/>
            <person name="James T.Y."/>
            <person name="O'Malley M.A."/>
            <person name="Stajich J.E."/>
            <person name="Spatafora J.W."/>
            <person name="Visel A."/>
            <person name="Grigoriev I.V."/>
        </authorList>
    </citation>
    <scope>NUCLEOTIDE SEQUENCE [LARGE SCALE GENOMIC DNA]</scope>
    <source>
        <strain evidence="2 3">NRRL Y-17943</strain>
    </source>
</reference>
<proteinExistence type="predicted"/>
<dbReference type="InParanoid" id="A0A1Y1UD55"/>
<gene>
    <name evidence="2" type="ORF">BD324DRAFT_100353</name>
</gene>
<organism evidence="2 3">
    <name type="scientific">Kockovaella imperatae</name>
    <dbReference type="NCBI Taxonomy" id="4999"/>
    <lineage>
        <taxon>Eukaryota</taxon>
        <taxon>Fungi</taxon>
        <taxon>Dikarya</taxon>
        <taxon>Basidiomycota</taxon>
        <taxon>Agaricomycotina</taxon>
        <taxon>Tremellomycetes</taxon>
        <taxon>Tremellales</taxon>
        <taxon>Cuniculitremaceae</taxon>
        <taxon>Kockovaella</taxon>
    </lineage>
</organism>
<keyword evidence="1" id="KW-0732">Signal</keyword>
<protein>
    <submittedName>
        <fullName evidence="2">Uncharacterized protein</fullName>
    </submittedName>
</protein>
<dbReference type="GeneID" id="33553714"/>
<comment type="caution">
    <text evidence="2">The sequence shown here is derived from an EMBL/GenBank/DDBJ whole genome shotgun (WGS) entry which is preliminary data.</text>
</comment>
<accession>A0A1Y1UD55</accession>
<dbReference type="RefSeq" id="XP_021869646.1">
    <property type="nucleotide sequence ID" value="XM_022011906.1"/>
</dbReference>